<accession>A0ACB5U849</accession>
<evidence type="ECO:0000313" key="2">
    <source>
        <dbReference type="Proteomes" id="UP001165101"/>
    </source>
</evidence>
<keyword evidence="2" id="KW-1185">Reference proteome</keyword>
<gene>
    <name evidence="1" type="ORF">Cboi01_000636200</name>
</gene>
<sequence length="148" mass="16257">MPSATPTPVPTPTSQTVRRPSVSSTRKTSFNSTTNRRPSFTTRRPSVTFNTLKPQGSDSLSQRRLSSLSNSSGRRPSATLSNIFKRPSKDAGSGSATSSPILTPILKPQLASADVSPRLIDKKVKLQNQEKSLKLIKIYQLMINYRKI</sequence>
<comment type="caution">
    <text evidence="1">The sequence shown here is derived from an EMBL/GenBank/DDBJ whole genome shotgun (WGS) entry which is preliminary data.</text>
</comment>
<proteinExistence type="predicted"/>
<evidence type="ECO:0000313" key="1">
    <source>
        <dbReference type="EMBL" id="GMF03710.1"/>
    </source>
</evidence>
<dbReference type="Proteomes" id="UP001165101">
    <property type="component" value="Unassembled WGS sequence"/>
</dbReference>
<organism evidence="1 2">
    <name type="scientific">Candida boidinii</name>
    <name type="common">Yeast</name>
    <dbReference type="NCBI Taxonomy" id="5477"/>
    <lineage>
        <taxon>Eukaryota</taxon>
        <taxon>Fungi</taxon>
        <taxon>Dikarya</taxon>
        <taxon>Ascomycota</taxon>
        <taxon>Saccharomycotina</taxon>
        <taxon>Pichiomycetes</taxon>
        <taxon>Pichiales</taxon>
        <taxon>Pichiaceae</taxon>
        <taxon>Ogataea</taxon>
        <taxon>Ogataea/Candida clade</taxon>
    </lineage>
</organism>
<protein>
    <submittedName>
        <fullName evidence="1">Unnamed protein product</fullName>
    </submittedName>
</protein>
<dbReference type="EMBL" id="BSXV01006368">
    <property type="protein sequence ID" value="GMF03710.1"/>
    <property type="molecule type" value="Genomic_DNA"/>
</dbReference>
<name>A0ACB5U849_CANBO</name>
<reference evidence="1" key="1">
    <citation type="submission" date="2023-04" db="EMBL/GenBank/DDBJ databases">
        <title>Candida boidinii NBRC 1967.</title>
        <authorList>
            <person name="Ichikawa N."/>
            <person name="Sato H."/>
            <person name="Tonouchi N."/>
        </authorList>
    </citation>
    <scope>NUCLEOTIDE SEQUENCE</scope>
    <source>
        <strain evidence="1">NBRC 1967</strain>
    </source>
</reference>